<evidence type="ECO:0000256" key="7">
    <source>
        <dbReference type="SAM" id="SignalP"/>
    </source>
</evidence>
<dbReference type="EMBL" id="BJYU01000031">
    <property type="protein sequence ID" value="GEO14835.1"/>
    <property type="molecule type" value="Genomic_DNA"/>
</dbReference>
<comment type="subcellular location">
    <subcellularLocation>
        <location evidence="1">Cell membrane</location>
        <topology evidence="1">Multi-pass membrane protein</topology>
    </subcellularLocation>
</comment>
<dbReference type="AlphaFoldDB" id="A0A512BSF6"/>
<name>A0A512BSF6_9HYPH</name>
<evidence type="ECO:0000313" key="8">
    <source>
        <dbReference type="EMBL" id="GEO14835.1"/>
    </source>
</evidence>
<evidence type="ECO:0000313" key="9">
    <source>
        <dbReference type="Proteomes" id="UP000321085"/>
    </source>
</evidence>
<evidence type="ECO:0000256" key="5">
    <source>
        <dbReference type="ARBA" id="ARBA00023136"/>
    </source>
</evidence>
<keyword evidence="7" id="KW-0732">Signal</keyword>
<dbReference type="Proteomes" id="UP000321085">
    <property type="component" value="Unassembled WGS sequence"/>
</dbReference>
<feature type="signal peptide" evidence="7">
    <location>
        <begin position="1"/>
        <end position="18"/>
    </location>
</feature>
<dbReference type="RefSeq" id="WP_114187197.1">
    <property type="nucleotide sequence ID" value="NZ_BJYU01000031.1"/>
</dbReference>
<comment type="caution">
    <text evidence="8">The sequence shown here is derived from an EMBL/GenBank/DDBJ whole genome shotgun (WGS) entry which is preliminary data.</text>
</comment>
<feature type="transmembrane region" description="Helical" evidence="6">
    <location>
        <begin position="36"/>
        <end position="57"/>
    </location>
</feature>
<evidence type="ECO:0000256" key="1">
    <source>
        <dbReference type="ARBA" id="ARBA00004651"/>
    </source>
</evidence>
<dbReference type="OrthoDB" id="259025at2"/>
<reference evidence="8 9" key="1">
    <citation type="submission" date="2019-07" db="EMBL/GenBank/DDBJ databases">
        <title>Whole genome shotgun sequence of Microvirga aerophila NBRC 106136.</title>
        <authorList>
            <person name="Hosoyama A."/>
            <person name="Uohara A."/>
            <person name="Ohji S."/>
            <person name="Ichikawa N."/>
        </authorList>
    </citation>
    <scope>NUCLEOTIDE SEQUENCE [LARGE SCALE GENOMIC DNA]</scope>
    <source>
        <strain evidence="8 9">NBRC 106136</strain>
    </source>
</reference>
<dbReference type="GO" id="GO:0005886">
    <property type="term" value="C:plasma membrane"/>
    <property type="evidence" value="ECO:0007669"/>
    <property type="project" value="UniProtKB-SubCell"/>
</dbReference>
<feature type="transmembrane region" description="Helical" evidence="6">
    <location>
        <begin position="183"/>
        <end position="204"/>
    </location>
</feature>
<evidence type="ECO:0000256" key="6">
    <source>
        <dbReference type="SAM" id="Phobius"/>
    </source>
</evidence>
<proteinExistence type="predicted"/>
<feature type="transmembrane region" description="Helical" evidence="6">
    <location>
        <begin position="149"/>
        <end position="171"/>
    </location>
</feature>
<accession>A0A512BSF6</accession>
<dbReference type="InterPro" id="IPR019108">
    <property type="entry name" value="Caa3_assmbl_CtaG-rel"/>
</dbReference>
<keyword evidence="9" id="KW-1185">Reference proteome</keyword>
<feature type="transmembrane region" description="Helical" evidence="6">
    <location>
        <begin position="69"/>
        <end position="91"/>
    </location>
</feature>
<dbReference type="Pfam" id="PF09678">
    <property type="entry name" value="Caa3_CtaG"/>
    <property type="match status" value="1"/>
</dbReference>
<feature type="transmembrane region" description="Helical" evidence="6">
    <location>
        <begin position="216"/>
        <end position="237"/>
    </location>
</feature>
<protein>
    <submittedName>
        <fullName evidence="8">Membrane protein</fullName>
    </submittedName>
</protein>
<keyword evidence="3 6" id="KW-0812">Transmembrane</keyword>
<gene>
    <name evidence="8" type="ORF">MAE02_25310</name>
</gene>
<evidence type="ECO:0000256" key="2">
    <source>
        <dbReference type="ARBA" id="ARBA00022475"/>
    </source>
</evidence>
<keyword evidence="2" id="KW-1003">Cell membrane</keyword>
<organism evidence="8 9">
    <name type="scientific">Microvirga aerophila</name>
    <dbReference type="NCBI Taxonomy" id="670291"/>
    <lineage>
        <taxon>Bacteria</taxon>
        <taxon>Pseudomonadati</taxon>
        <taxon>Pseudomonadota</taxon>
        <taxon>Alphaproteobacteria</taxon>
        <taxon>Hyphomicrobiales</taxon>
        <taxon>Methylobacteriaceae</taxon>
        <taxon>Microvirga</taxon>
    </lineage>
</organism>
<keyword evidence="4 6" id="KW-1133">Transmembrane helix</keyword>
<evidence type="ECO:0000256" key="3">
    <source>
        <dbReference type="ARBA" id="ARBA00022692"/>
    </source>
</evidence>
<keyword evidence="5 6" id="KW-0472">Membrane</keyword>
<sequence length="305" mass="33569">MRAPALLFALLLPGQAFAHAGHLHWTEIDTTWTWDPWVMLPLVLSSGLYAIGVVRLWRRAGFGRGVRPWQAGCFVLGWALLVLALVAPLHWLGERLFVAHMVEHEILMAASAPLLIVARPVGAMLWALPQAWRRSIGALGRVPSLARTWSFLTNAPIATILHGAALWIWHAPALYEAALADPWLHWLQHVSFFGTALLFWRALLQGPERERAYGAAVFYLFATSLHTEFLGILLAIARQPIYPAQTGSAPEWGLSPLEDQQLAGLVMWIPAGLVYAGAALALAGLWIARSASDLRTGGRHAYTAR</sequence>
<feature type="transmembrane region" description="Helical" evidence="6">
    <location>
        <begin position="265"/>
        <end position="288"/>
    </location>
</feature>
<feature type="transmembrane region" description="Helical" evidence="6">
    <location>
        <begin position="106"/>
        <end position="128"/>
    </location>
</feature>
<feature type="chain" id="PRO_5021801581" evidence="7">
    <location>
        <begin position="19"/>
        <end position="305"/>
    </location>
</feature>
<evidence type="ECO:0000256" key="4">
    <source>
        <dbReference type="ARBA" id="ARBA00022989"/>
    </source>
</evidence>